<reference evidence="4" key="1">
    <citation type="journal article" date="2024" name="IScience">
        <title>Strigolactones Initiate the Formation of Haustorium-like Structures in Castilleja.</title>
        <authorList>
            <person name="Buerger M."/>
            <person name="Peterson D."/>
            <person name="Chory J."/>
        </authorList>
    </citation>
    <scope>NUCLEOTIDE SEQUENCE [LARGE SCALE GENOMIC DNA]</scope>
</reference>
<feature type="domain" description="DUF4378" evidence="2">
    <location>
        <begin position="510"/>
        <end position="656"/>
    </location>
</feature>
<evidence type="ECO:0000313" key="4">
    <source>
        <dbReference type="Proteomes" id="UP001632038"/>
    </source>
</evidence>
<protein>
    <recommendedName>
        <fullName evidence="2">DUF4378 domain-containing protein</fullName>
    </recommendedName>
</protein>
<dbReference type="Proteomes" id="UP001632038">
    <property type="component" value="Unassembled WGS sequence"/>
</dbReference>
<dbReference type="Pfam" id="PF14309">
    <property type="entry name" value="DUF4378"/>
    <property type="match status" value="1"/>
</dbReference>
<accession>A0ABD3EHM8</accession>
<dbReference type="PANTHER" id="PTHR47212:SF4">
    <property type="entry name" value="ADHESIN-LIKE PROTEIN, PUTATIVE (DUF3741)-RELATED"/>
    <property type="match status" value="1"/>
</dbReference>
<dbReference type="PANTHER" id="PTHR47212">
    <property type="entry name" value="ADHESIN-LIKE PROTEIN, PUTATIVE (DUF3741)-RELATED"/>
    <property type="match status" value="1"/>
</dbReference>
<sequence>MERRSLGVPELSQRNEVSCMWGLYSVVESCQARTSRKNGRPDGKIRNRNYPRELGLASFDEECRRMQIQNEVELANVDDMPFEKQQSKPNIVKQHQNGSELSNLVVKTRKRAKQNSQNPYQSSLNDLTHASILRAVQEDNIHMSPKDFVDRMFIHKNLVSKNGKETVKSILDAKECEGFGPSSSFKNPGSVFSGQKARKTSFEARPDNEIVILKPAAPRNMKYSEDVTCHCSSLQSHKKSGRQSLSDRKPKSFSFKEMKRKLKHTFRLARKEPSKFTMVGTSNLLFRSDRELESGQGNDTAGPMKIDLSSVGIFSNENEFDVILEAKKHLSARLKNPSVVERVTGEKYVKTLGRVLSSPEHDFWPVSPRRDDQHERSSIFLIPITDVLKSNGESKIVEIVHNGINSNDVTRKTQKAKKIELQKADIENGSQSENETSTSTVDDIIKYQDEHRSPVSVLDPFFIEYANSPPSTGLQTSKLNRQKLKPLHIDFENCSFGSSPCTQEQNHISHYVHLVLEASCLNWDQLSEITSPHEEILDSFLFDEVEFISPTECYFDPKLLFDRINDVLLEMYKYRFCPSPWPTFVKPRFGSVPLAELVFDEIMKDAEFFLLPTTEKRTLDQLVSKDVAKCGPWIDDRVDTEEIVIEVSEEMVEEFVLDVLVEFYT</sequence>
<dbReference type="InterPro" id="IPR025486">
    <property type="entry name" value="DUF4378"/>
</dbReference>
<dbReference type="EMBL" id="JAVIJP010000005">
    <property type="protein sequence ID" value="KAL3652706.1"/>
    <property type="molecule type" value="Genomic_DNA"/>
</dbReference>
<evidence type="ECO:0000256" key="1">
    <source>
        <dbReference type="SAM" id="MobiDB-lite"/>
    </source>
</evidence>
<comment type="caution">
    <text evidence="3">The sequence shown here is derived from an EMBL/GenBank/DDBJ whole genome shotgun (WGS) entry which is preliminary data.</text>
</comment>
<evidence type="ECO:0000313" key="3">
    <source>
        <dbReference type="EMBL" id="KAL3652706.1"/>
    </source>
</evidence>
<feature type="region of interest" description="Disordered" evidence="1">
    <location>
        <begin position="234"/>
        <end position="253"/>
    </location>
</feature>
<evidence type="ECO:0000259" key="2">
    <source>
        <dbReference type="Pfam" id="PF14309"/>
    </source>
</evidence>
<dbReference type="AlphaFoldDB" id="A0ABD3EHM8"/>
<keyword evidence="4" id="KW-1185">Reference proteome</keyword>
<organism evidence="3 4">
    <name type="scientific">Castilleja foliolosa</name>
    <dbReference type="NCBI Taxonomy" id="1961234"/>
    <lineage>
        <taxon>Eukaryota</taxon>
        <taxon>Viridiplantae</taxon>
        <taxon>Streptophyta</taxon>
        <taxon>Embryophyta</taxon>
        <taxon>Tracheophyta</taxon>
        <taxon>Spermatophyta</taxon>
        <taxon>Magnoliopsida</taxon>
        <taxon>eudicotyledons</taxon>
        <taxon>Gunneridae</taxon>
        <taxon>Pentapetalae</taxon>
        <taxon>asterids</taxon>
        <taxon>lamiids</taxon>
        <taxon>Lamiales</taxon>
        <taxon>Orobanchaceae</taxon>
        <taxon>Pedicularideae</taxon>
        <taxon>Castillejinae</taxon>
        <taxon>Castilleja</taxon>
    </lineage>
</organism>
<gene>
    <name evidence="3" type="ORF">CASFOL_002387</name>
</gene>
<name>A0ABD3EHM8_9LAMI</name>
<proteinExistence type="predicted"/>